<keyword evidence="5 8" id="KW-0418">Kinase</keyword>
<dbReference type="InterPro" id="IPR001977">
    <property type="entry name" value="Depp_CoAkinase"/>
</dbReference>
<sequence length="199" mass="22497">MGMILGLTGGIATGKSTVIAIFKEFGFPIVDADIIAREIVEPNSKGLEAIIENFGSTMIQSDGYLDRKKLGSLVFSDELKRKKLNEILSPFLREEITRQVEVKKKQAALVIVDIPLLYEGGYDLMVDQVAVVYTPEVIQLPRLMKRDGLSENEAKKRINSQLSIEEKKKKADIIFDNQGSQENLRQQVIDWLKQKKFIK</sequence>
<evidence type="ECO:0000256" key="6">
    <source>
        <dbReference type="ARBA" id="ARBA00022840"/>
    </source>
</evidence>
<dbReference type="HAMAP" id="MF_00376">
    <property type="entry name" value="Dephospho_CoA_kinase"/>
    <property type="match status" value="1"/>
</dbReference>
<evidence type="ECO:0000256" key="8">
    <source>
        <dbReference type="HAMAP-Rule" id="MF_00376"/>
    </source>
</evidence>
<comment type="function">
    <text evidence="8">Catalyzes the phosphorylation of the 3'-hydroxyl group of dephosphocoenzyme A to form coenzyme A.</text>
</comment>
<dbReference type="SUPFAM" id="SSF52540">
    <property type="entry name" value="P-loop containing nucleoside triphosphate hydrolases"/>
    <property type="match status" value="1"/>
</dbReference>
<keyword evidence="2 8" id="KW-0963">Cytoplasm</keyword>
<dbReference type="GO" id="GO:0005737">
    <property type="term" value="C:cytoplasm"/>
    <property type="evidence" value="ECO:0007669"/>
    <property type="project" value="UniProtKB-SubCell"/>
</dbReference>
<dbReference type="Pfam" id="PF01121">
    <property type="entry name" value="CoaE"/>
    <property type="match status" value="1"/>
</dbReference>
<dbReference type="CDD" id="cd02022">
    <property type="entry name" value="DPCK"/>
    <property type="match status" value="1"/>
</dbReference>
<reference evidence="11" key="1">
    <citation type="submission" date="2017-05" db="EMBL/GenBank/DDBJ databases">
        <title>The Genome Sequence of Enterococcus sp. 4G2_DIV0659.</title>
        <authorList>
            <consortium name="The Broad Institute Genomics Platform"/>
            <consortium name="The Broad Institute Genomic Center for Infectious Diseases"/>
            <person name="Earl A."/>
            <person name="Manson A."/>
            <person name="Schwartman J."/>
            <person name="Gilmore M."/>
            <person name="Abouelleil A."/>
            <person name="Cao P."/>
            <person name="Chapman S."/>
            <person name="Cusick C."/>
            <person name="Shea T."/>
            <person name="Young S."/>
            <person name="Neafsey D."/>
            <person name="Nusbaum C."/>
            <person name="Birren B."/>
        </authorList>
    </citation>
    <scope>NUCLEOTIDE SEQUENCE [LARGE SCALE GENOMIC DNA]</scope>
    <source>
        <strain evidence="11">4G2_DIV0659</strain>
    </source>
</reference>
<keyword evidence="12" id="KW-1185">Reference proteome</keyword>
<dbReference type="UniPathway" id="UPA00241">
    <property type="reaction ID" value="UER00356"/>
</dbReference>
<evidence type="ECO:0000256" key="7">
    <source>
        <dbReference type="ARBA" id="ARBA00022993"/>
    </source>
</evidence>
<dbReference type="PANTHER" id="PTHR10695:SF46">
    <property type="entry name" value="BIFUNCTIONAL COENZYME A SYNTHASE-RELATED"/>
    <property type="match status" value="1"/>
</dbReference>
<proteinExistence type="inferred from homology"/>
<dbReference type="Gene3D" id="3.40.50.300">
    <property type="entry name" value="P-loop containing nucleotide triphosphate hydrolases"/>
    <property type="match status" value="1"/>
</dbReference>
<evidence type="ECO:0000256" key="2">
    <source>
        <dbReference type="ARBA" id="ARBA00022490"/>
    </source>
</evidence>
<keyword evidence="6 8" id="KW-0067">ATP-binding</keyword>
<dbReference type="PANTHER" id="PTHR10695">
    <property type="entry name" value="DEPHOSPHO-COA KINASE-RELATED"/>
    <property type="match status" value="1"/>
</dbReference>
<dbReference type="NCBIfam" id="TIGR00152">
    <property type="entry name" value="dephospho-CoA kinase"/>
    <property type="match status" value="1"/>
</dbReference>
<keyword evidence="3 8" id="KW-0808">Transferase</keyword>
<dbReference type="GO" id="GO:0004140">
    <property type="term" value="F:dephospho-CoA kinase activity"/>
    <property type="evidence" value="ECO:0007669"/>
    <property type="project" value="UniProtKB-UniRule"/>
</dbReference>
<name>A0A242CIV7_9ENTE</name>
<dbReference type="PROSITE" id="PS51219">
    <property type="entry name" value="DPCK"/>
    <property type="match status" value="1"/>
</dbReference>
<reference evidence="10 12" key="2">
    <citation type="submission" date="2018-07" db="EMBL/GenBank/DDBJ databases">
        <title>The Genome Sequence of Enterococcus sp. DIV0659b.</title>
        <authorList>
            <consortium name="The Broad Institute Genomics Platform"/>
            <consortium name="The Broad Institute Genomic Center for Infectious Diseases"/>
            <person name="Earl A."/>
            <person name="Manson A."/>
            <person name="Schwartman J."/>
            <person name="Gilmore M."/>
            <person name="Abouelleil A."/>
            <person name="Cao P."/>
            <person name="Chapman S."/>
            <person name="Cusick C."/>
            <person name="Shea T."/>
            <person name="Young S."/>
            <person name="Neafsey D."/>
            <person name="Nusbaum C."/>
            <person name="Birren B."/>
        </authorList>
    </citation>
    <scope>NUCLEOTIDE SEQUENCE [LARGE SCALE GENOMIC DNA]</scope>
    <source>
        <strain evidence="10 12">4G2_DIV0659</strain>
    </source>
</reference>
<evidence type="ECO:0000256" key="9">
    <source>
        <dbReference type="NCBIfam" id="TIGR00152"/>
    </source>
</evidence>
<evidence type="ECO:0000313" key="12">
    <source>
        <dbReference type="Proteomes" id="UP000195139"/>
    </source>
</evidence>
<comment type="catalytic activity">
    <reaction evidence="8">
        <text>3'-dephospho-CoA + ATP = ADP + CoA + H(+)</text>
        <dbReference type="Rhea" id="RHEA:18245"/>
        <dbReference type="ChEBI" id="CHEBI:15378"/>
        <dbReference type="ChEBI" id="CHEBI:30616"/>
        <dbReference type="ChEBI" id="CHEBI:57287"/>
        <dbReference type="ChEBI" id="CHEBI:57328"/>
        <dbReference type="ChEBI" id="CHEBI:456216"/>
        <dbReference type="EC" id="2.7.1.24"/>
    </reaction>
</comment>
<evidence type="ECO:0000256" key="3">
    <source>
        <dbReference type="ARBA" id="ARBA00022679"/>
    </source>
</evidence>
<evidence type="ECO:0000313" key="10">
    <source>
        <dbReference type="EMBL" id="MEI5995364.1"/>
    </source>
</evidence>
<evidence type="ECO:0000256" key="4">
    <source>
        <dbReference type="ARBA" id="ARBA00022741"/>
    </source>
</evidence>
<dbReference type="GO" id="GO:0015937">
    <property type="term" value="P:coenzyme A biosynthetic process"/>
    <property type="evidence" value="ECO:0007669"/>
    <property type="project" value="UniProtKB-UniRule"/>
</dbReference>
<dbReference type="EMBL" id="NGLE02000001">
    <property type="protein sequence ID" value="MEI5995364.1"/>
    <property type="molecule type" value="Genomic_DNA"/>
</dbReference>
<dbReference type="OrthoDB" id="9812943at2"/>
<accession>A0A242CIV7</accession>
<dbReference type="InterPro" id="IPR027417">
    <property type="entry name" value="P-loop_NTPase"/>
</dbReference>
<dbReference type="STRING" id="1834181.A5880_000849"/>
<organism evidence="11">
    <name type="scientific">Candidatus Enterococcus mansonii</name>
    <dbReference type="NCBI Taxonomy" id="1834181"/>
    <lineage>
        <taxon>Bacteria</taxon>
        <taxon>Bacillati</taxon>
        <taxon>Bacillota</taxon>
        <taxon>Bacilli</taxon>
        <taxon>Lactobacillales</taxon>
        <taxon>Enterococcaceae</taxon>
        <taxon>Enterococcus</taxon>
    </lineage>
</organism>
<dbReference type="GO" id="GO:0005524">
    <property type="term" value="F:ATP binding"/>
    <property type="evidence" value="ECO:0007669"/>
    <property type="project" value="UniProtKB-UniRule"/>
</dbReference>
<comment type="subcellular location">
    <subcellularLocation>
        <location evidence="8">Cytoplasm</location>
    </subcellularLocation>
</comment>
<comment type="caution">
    <text evidence="11">The sequence shown here is derived from an EMBL/GenBank/DDBJ whole genome shotgun (WGS) entry which is preliminary data.</text>
</comment>
<comment type="pathway">
    <text evidence="8">Cofactor biosynthesis; coenzyme A biosynthesis; CoA from (R)-pantothenate: step 5/5.</text>
</comment>
<dbReference type="Proteomes" id="UP000195139">
    <property type="component" value="Unassembled WGS sequence"/>
</dbReference>
<dbReference type="EMBL" id="NGLE01000001">
    <property type="protein sequence ID" value="OTO10166.1"/>
    <property type="molecule type" value="Genomic_DNA"/>
</dbReference>
<protein>
    <recommendedName>
        <fullName evidence="8 9">Dephospho-CoA kinase</fullName>
        <ecNumber evidence="8 9">2.7.1.24</ecNumber>
    </recommendedName>
    <alternativeName>
        <fullName evidence="8">Dephosphocoenzyme A kinase</fullName>
    </alternativeName>
</protein>
<feature type="binding site" evidence="8">
    <location>
        <begin position="12"/>
        <end position="17"/>
    </location>
    <ligand>
        <name>ATP</name>
        <dbReference type="ChEBI" id="CHEBI:30616"/>
    </ligand>
</feature>
<dbReference type="AlphaFoldDB" id="A0A242CIV7"/>
<keyword evidence="7 8" id="KW-0173">Coenzyme A biosynthesis</keyword>
<evidence type="ECO:0000313" key="11">
    <source>
        <dbReference type="EMBL" id="OTO10166.1"/>
    </source>
</evidence>
<comment type="similarity">
    <text evidence="1 8">Belongs to the CoaE family.</text>
</comment>
<dbReference type="EC" id="2.7.1.24" evidence="8 9"/>
<evidence type="ECO:0000256" key="5">
    <source>
        <dbReference type="ARBA" id="ARBA00022777"/>
    </source>
</evidence>
<gene>
    <name evidence="8" type="primary">coaE</name>
    <name evidence="11" type="ORF">A5880_000849</name>
    <name evidence="10" type="ORF">A5880_002954</name>
</gene>
<keyword evidence="4 8" id="KW-0547">Nucleotide-binding</keyword>
<dbReference type="FunFam" id="3.40.50.300:FF:000991">
    <property type="entry name" value="Dephospho-CoA kinase"/>
    <property type="match status" value="1"/>
</dbReference>
<dbReference type="RefSeq" id="WP_086329803.1">
    <property type="nucleotide sequence ID" value="NZ_NGLE02000001.1"/>
</dbReference>
<evidence type="ECO:0000256" key="1">
    <source>
        <dbReference type="ARBA" id="ARBA00009018"/>
    </source>
</evidence>